<reference evidence="5 6" key="1">
    <citation type="submission" date="2020-07" db="EMBL/GenBank/DDBJ databases">
        <authorList>
            <person name="Feng H."/>
        </authorList>
    </citation>
    <scope>NUCLEOTIDE SEQUENCE [LARGE SCALE GENOMIC DNA]</scope>
    <source>
        <strain evidence="6">s-11</strain>
    </source>
</reference>
<feature type="domain" description="Putative zinc-finger" evidence="4">
    <location>
        <begin position="3"/>
        <end position="35"/>
    </location>
</feature>
<proteinExistence type="inferred from homology"/>
<evidence type="ECO:0000256" key="2">
    <source>
        <dbReference type="ARBA" id="ARBA00024438"/>
    </source>
</evidence>
<feature type="transmembrane region" description="Helical" evidence="3">
    <location>
        <begin position="98"/>
        <end position="122"/>
    </location>
</feature>
<dbReference type="Gene3D" id="1.10.10.1320">
    <property type="entry name" value="Anti-sigma factor, zinc-finger domain"/>
    <property type="match status" value="1"/>
</dbReference>
<evidence type="ECO:0000313" key="5">
    <source>
        <dbReference type="EMBL" id="MBA4543463.1"/>
    </source>
</evidence>
<sequence>MNHVKEMLSAYMDHELPASEKEEVEKHLQTCSDCRDALDRLMEMKMLLAQSLEEIEIPEAFTNKIMLTIDQREQVMISREDTRRRPSLFSNRALQRGVIASILLLFIADGVLMSAFAFLLSFQFLSFFVGLSHAVLTLITALPYIGTIVSVTSLLVIPLFGWCLWQLLSSKKVELWS</sequence>
<evidence type="ECO:0000313" key="6">
    <source>
        <dbReference type="Proteomes" id="UP000530514"/>
    </source>
</evidence>
<accession>A0A7W2AJ10</accession>
<dbReference type="RefSeq" id="WP_033100934.1">
    <property type="nucleotide sequence ID" value="NZ_JACEIP010000016.1"/>
</dbReference>
<evidence type="ECO:0000256" key="3">
    <source>
        <dbReference type="SAM" id="Phobius"/>
    </source>
</evidence>
<dbReference type="Proteomes" id="UP000530514">
    <property type="component" value="Unassembled WGS sequence"/>
</dbReference>
<dbReference type="AlphaFoldDB" id="A0A7W2AJ10"/>
<evidence type="ECO:0000256" key="1">
    <source>
        <dbReference type="ARBA" id="ARBA00024353"/>
    </source>
</evidence>
<name>A0A7W2AJ10_9BACL</name>
<keyword evidence="3" id="KW-0812">Transmembrane</keyword>
<comment type="similarity">
    <text evidence="1">Belongs to the zinc-associated anti-sigma factor (ZAS) superfamily. Anti-sigma-W factor family.</text>
</comment>
<evidence type="ECO:0000259" key="4">
    <source>
        <dbReference type="Pfam" id="PF13490"/>
    </source>
</evidence>
<gene>
    <name evidence="5" type="ORF">H1164_11200</name>
</gene>
<comment type="caution">
    <text evidence="5">The sequence shown here is derived from an EMBL/GenBank/DDBJ whole genome shotgun (WGS) entry which is preliminary data.</text>
</comment>
<dbReference type="InterPro" id="IPR027383">
    <property type="entry name" value="Znf_put"/>
</dbReference>
<protein>
    <recommendedName>
        <fullName evidence="2">Anti-sigma-W factor RsiW</fullName>
    </recommendedName>
</protein>
<dbReference type="OrthoDB" id="64646at2"/>
<keyword evidence="6" id="KW-1185">Reference proteome</keyword>
<dbReference type="Pfam" id="PF13490">
    <property type="entry name" value="zf-HC2"/>
    <property type="match status" value="1"/>
</dbReference>
<keyword evidence="3" id="KW-0472">Membrane</keyword>
<feature type="transmembrane region" description="Helical" evidence="3">
    <location>
        <begin position="142"/>
        <end position="165"/>
    </location>
</feature>
<organism evidence="5 6">
    <name type="scientific">Thermoactinomyces daqus</name>
    <dbReference type="NCBI Taxonomy" id="1329516"/>
    <lineage>
        <taxon>Bacteria</taxon>
        <taxon>Bacillati</taxon>
        <taxon>Bacillota</taxon>
        <taxon>Bacilli</taxon>
        <taxon>Bacillales</taxon>
        <taxon>Thermoactinomycetaceae</taxon>
        <taxon>Thermoactinomyces</taxon>
    </lineage>
</organism>
<dbReference type="EMBL" id="JACEIP010000016">
    <property type="protein sequence ID" value="MBA4543463.1"/>
    <property type="molecule type" value="Genomic_DNA"/>
</dbReference>
<dbReference type="InterPro" id="IPR041916">
    <property type="entry name" value="Anti_sigma_zinc_sf"/>
</dbReference>
<keyword evidence="3" id="KW-1133">Transmembrane helix</keyword>